<dbReference type="InterPro" id="IPR000209">
    <property type="entry name" value="Peptidase_S8/S53_dom"/>
</dbReference>
<dbReference type="EMBL" id="RQVR01000011">
    <property type="protein sequence ID" value="RRJ90453.1"/>
    <property type="molecule type" value="Genomic_DNA"/>
</dbReference>
<dbReference type="SUPFAM" id="SSF49785">
    <property type="entry name" value="Galactose-binding domain-like"/>
    <property type="match status" value="1"/>
</dbReference>
<dbReference type="RefSeq" id="WP_125013036.1">
    <property type="nucleotide sequence ID" value="NZ_RQVR01000011.1"/>
</dbReference>
<dbReference type="PROSITE" id="PS00138">
    <property type="entry name" value="SUBTILASE_SER"/>
    <property type="match status" value="1"/>
</dbReference>
<evidence type="ECO:0000313" key="9">
    <source>
        <dbReference type="EMBL" id="RRJ90453.1"/>
    </source>
</evidence>
<dbReference type="InterPro" id="IPR026444">
    <property type="entry name" value="Secre_tail"/>
</dbReference>
<dbReference type="PANTHER" id="PTHR43806">
    <property type="entry name" value="PEPTIDASE S8"/>
    <property type="match status" value="1"/>
</dbReference>
<dbReference type="SUPFAM" id="SSF52743">
    <property type="entry name" value="Subtilisin-like"/>
    <property type="match status" value="1"/>
</dbReference>
<dbReference type="InterPro" id="IPR034058">
    <property type="entry name" value="TagA/B/C/D_pept_dom"/>
</dbReference>
<evidence type="ECO:0000256" key="3">
    <source>
        <dbReference type="ARBA" id="ARBA00022729"/>
    </source>
</evidence>
<dbReference type="GO" id="GO:0004252">
    <property type="term" value="F:serine-type endopeptidase activity"/>
    <property type="evidence" value="ECO:0007669"/>
    <property type="project" value="UniProtKB-UniRule"/>
</dbReference>
<gene>
    <name evidence="9" type="ORF">EG849_10465</name>
</gene>
<dbReference type="Proteomes" id="UP000271937">
    <property type="component" value="Unassembled WGS sequence"/>
</dbReference>
<keyword evidence="10" id="KW-1185">Reference proteome</keyword>
<dbReference type="GO" id="GO:0006508">
    <property type="term" value="P:proteolysis"/>
    <property type="evidence" value="ECO:0007669"/>
    <property type="project" value="UniProtKB-KW"/>
</dbReference>
<evidence type="ECO:0000256" key="1">
    <source>
        <dbReference type="ARBA" id="ARBA00011073"/>
    </source>
</evidence>
<dbReference type="InterPro" id="IPR023828">
    <property type="entry name" value="Peptidase_S8_Ser-AS"/>
</dbReference>
<dbReference type="GO" id="GO:0005615">
    <property type="term" value="C:extracellular space"/>
    <property type="evidence" value="ECO:0007669"/>
    <property type="project" value="TreeGrafter"/>
</dbReference>
<keyword evidence="2 6" id="KW-0645">Protease</keyword>
<evidence type="ECO:0000259" key="7">
    <source>
        <dbReference type="Pfam" id="PF00082"/>
    </source>
</evidence>
<proteinExistence type="inferred from homology"/>
<evidence type="ECO:0000256" key="6">
    <source>
        <dbReference type="PROSITE-ProRule" id="PRU01240"/>
    </source>
</evidence>
<comment type="similarity">
    <text evidence="1 6">Belongs to the peptidase S8 family.</text>
</comment>
<comment type="caution">
    <text evidence="9">The sequence shown here is derived from an EMBL/GenBank/DDBJ whole genome shotgun (WGS) entry which is preliminary data.</text>
</comment>
<dbReference type="InterPro" id="IPR008979">
    <property type="entry name" value="Galactose-bd-like_sf"/>
</dbReference>
<sequence length="627" mass="66519">MKITFKKFLMLSFIVGGAFYGTAQTKEQRERIIKNYDLNALKELSTKFETEFFEKKAKAESLAKINNWPLSYSKEGSYAELMDVTEEGNPIYYSTYNVGSALTSRANHLQPGGSLGLNLTGSGMYVGVWDGKYPRTSHVDFVGRFTTQDGPGTQLENHPTHVLGTIIGAGAQNANAKGIASEAYGYINDFNNDMGEMTLQASFGLLLSNHSYGPVAAGLPAYFFGAYTGNSRSVDLLTFNAPSYQPVVAAGNDGDGNYDHLTSMATAKNTIVVAAVNQVSNYTGASSVSLAGFSSWGPTDDNRVKPDISSKGVAVVSATFQTDISYGPMQGTSMAAPGVTGALLLLQQHFSNLNAGDYMLSSTVRGLVAHSADEAGAFDGPDSKFGWGLMNAKKAAEAISRKGTESVIREATLLPNQSYTFNVLALGTEPVIATLSWTDPAGATSNGTVNNTTPVLVNDLDVRVTKDGVVNFPWKLGNSLAAAAVKGDNTVDNIEKVEVLNPAGIYTITVTHKGATLSNPKAGGVPSQDYSLIVTGIDADAVLSTDSFASESFKMWPNPASNILNISMKSSDQLSSFSIYDIQGREVLSGSLNATENQISTATIGSGVYIVTVKNEESTISKKLIVK</sequence>
<evidence type="ECO:0000313" key="10">
    <source>
        <dbReference type="Proteomes" id="UP000271937"/>
    </source>
</evidence>
<feature type="active site" description="Charge relay system" evidence="6">
    <location>
        <position position="130"/>
    </location>
</feature>
<evidence type="ECO:0000256" key="5">
    <source>
        <dbReference type="ARBA" id="ARBA00022825"/>
    </source>
</evidence>
<feature type="active site" description="Charge relay system" evidence="6">
    <location>
        <position position="333"/>
    </location>
</feature>
<feature type="domain" description="Secretion system C-terminal sorting" evidence="8">
    <location>
        <begin position="555"/>
        <end position="626"/>
    </location>
</feature>
<dbReference type="Pfam" id="PF18962">
    <property type="entry name" value="Por_Secre_tail"/>
    <property type="match status" value="1"/>
</dbReference>
<dbReference type="Gene3D" id="2.60.120.380">
    <property type="match status" value="1"/>
</dbReference>
<reference evidence="9 10" key="1">
    <citation type="submission" date="2018-11" db="EMBL/GenBank/DDBJ databases">
        <title>Flavobacterium sp. nov., YIM 102600 draft genome.</title>
        <authorList>
            <person name="Li G."/>
            <person name="Jiang Y."/>
        </authorList>
    </citation>
    <scope>NUCLEOTIDE SEQUENCE [LARGE SCALE GENOMIC DNA]</scope>
    <source>
        <strain evidence="9 10">YIM 102600</strain>
    </source>
</reference>
<evidence type="ECO:0000259" key="8">
    <source>
        <dbReference type="Pfam" id="PF18962"/>
    </source>
</evidence>
<dbReference type="OrthoDB" id="9792152at2"/>
<keyword evidence="5 6" id="KW-0720">Serine protease</keyword>
<protein>
    <submittedName>
        <fullName evidence="9">T9SS C-terminal target domain-containing protein</fullName>
    </submittedName>
</protein>
<dbReference type="NCBIfam" id="TIGR04183">
    <property type="entry name" value="Por_Secre_tail"/>
    <property type="match status" value="1"/>
</dbReference>
<keyword evidence="4 6" id="KW-0378">Hydrolase</keyword>
<dbReference type="InterPro" id="IPR050131">
    <property type="entry name" value="Peptidase_S8_subtilisin-like"/>
</dbReference>
<dbReference type="PROSITE" id="PS51892">
    <property type="entry name" value="SUBTILASE"/>
    <property type="match status" value="1"/>
</dbReference>
<dbReference type="AlphaFoldDB" id="A0A3P3WD00"/>
<evidence type="ECO:0000256" key="4">
    <source>
        <dbReference type="ARBA" id="ARBA00022801"/>
    </source>
</evidence>
<evidence type="ECO:0000256" key="2">
    <source>
        <dbReference type="ARBA" id="ARBA00022670"/>
    </source>
</evidence>
<name>A0A3P3WD00_9FLAO</name>
<keyword evidence="3" id="KW-0732">Signal</keyword>
<dbReference type="Gene3D" id="3.40.50.200">
    <property type="entry name" value="Peptidase S8/S53 domain"/>
    <property type="match status" value="1"/>
</dbReference>
<accession>A0A3P3WD00</accession>
<organism evidence="9 10">
    <name type="scientific">Flavobacterium macacae</name>
    <dbReference type="NCBI Taxonomy" id="2488993"/>
    <lineage>
        <taxon>Bacteria</taxon>
        <taxon>Pseudomonadati</taxon>
        <taxon>Bacteroidota</taxon>
        <taxon>Flavobacteriia</taxon>
        <taxon>Flavobacteriales</taxon>
        <taxon>Flavobacteriaceae</taxon>
        <taxon>Flavobacterium</taxon>
    </lineage>
</organism>
<feature type="active site" description="Charge relay system" evidence="6">
    <location>
        <position position="158"/>
    </location>
</feature>
<dbReference type="CDD" id="cd04842">
    <property type="entry name" value="Peptidases_S8_Kp43_protease"/>
    <property type="match status" value="1"/>
</dbReference>
<dbReference type="PANTHER" id="PTHR43806:SF11">
    <property type="entry name" value="CEREVISIN-RELATED"/>
    <property type="match status" value="1"/>
</dbReference>
<dbReference type="InterPro" id="IPR036852">
    <property type="entry name" value="Peptidase_S8/S53_dom_sf"/>
</dbReference>
<feature type="domain" description="Peptidase S8/S53" evidence="7">
    <location>
        <begin position="147"/>
        <end position="388"/>
    </location>
</feature>
<dbReference type="Pfam" id="PF00082">
    <property type="entry name" value="Peptidase_S8"/>
    <property type="match status" value="1"/>
</dbReference>